<protein>
    <submittedName>
        <fullName evidence="7">NADPH-dependent oxidoreductase</fullName>
    </submittedName>
</protein>
<dbReference type="OrthoDB" id="9775805at2"/>
<dbReference type="InterPro" id="IPR000415">
    <property type="entry name" value="Nitroreductase-like"/>
</dbReference>
<evidence type="ECO:0000256" key="5">
    <source>
        <dbReference type="PIRNR" id="PIRNR005426"/>
    </source>
</evidence>
<dbReference type="Gene3D" id="3.40.109.10">
    <property type="entry name" value="NADH Oxidase"/>
    <property type="match status" value="1"/>
</dbReference>
<keyword evidence="4 5" id="KW-0560">Oxidoreductase</keyword>
<accession>A0A430AX55</accession>
<dbReference type="CDD" id="cd02146">
    <property type="entry name" value="NfsA-like"/>
    <property type="match status" value="1"/>
</dbReference>
<dbReference type="SUPFAM" id="SSF55469">
    <property type="entry name" value="FMN-dependent nitroreductase-like"/>
    <property type="match status" value="1"/>
</dbReference>
<dbReference type="Proteomes" id="UP000287605">
    <property type="component" value="Unassembled WGS sequence"/>
</dbReference>
<sequence>MNETIKTQLDHRTIRKFLNEEVSQDDFNTLIEVAQRTATSNFMQSYSIIQVTDQSLKDEIAKICNQTYVAEAPCLLIFVADQHRNHQIAAEENQNTDVLAQFDRFMVAMTDACLAAQNVVVAAESLGYGTVYLGSIGNDSQKMVELLNLPDYVFPVLGLGIGKPAEAPSQKPRLPKEVVLHTNSYETTENIHEALADYDALVETYYDSRDTNNRLDSFTKQIVTGMSRQLAKRKDLLENAKKQGFILK</sequence>
<organism evidence="7 8">
    <name type="scientific">Vagococcus elongatus</name>
    <dbReference type="NCBI Taxonomy" id="180344"/>
    <lineage>
        <taxon>Bacteria</taxon>
        <taxon>Bacillati</taxon>
        <taxon>Bacillota</taxon>
        <taxon>Bacilli</taxon>
        <taxon>Lactobacillales</taxon>
        <taxon>Enterococcaceae</taxon>
        <taxon>Vagococcus</taxon>
    </lineage>
</organism>
<evidence type="ECO:0000313" key="8">
    <source>
        <dbReference type="Proteomes" id="UP000287605"/>
    </source>
</evidence>
<proteinExistence type="inferred from homology"/>
<comment type="similarity">
    <text evidence="1 5">Belongs to the flavin oxidoreductase frp family.</text>
</comment>
<gene>
    <name evidence="7" type="ORF">CBF29_05885</name>
</gene>
<feature type="domain" description="Nitroreductase" evidence="6">
    <location>
        <begin position="11"/>
        <end position="163"/>
    </location>
</feature>
<keyword evidence="5" id="KW-0521">NADP</keyword>
<dbReference type="GO" id="GO:0016491">
    <property type="term" value="F:oxidoreductase activity"/>
    <property type="evidence" value="ECO:0007669"/>
    <property type="project" value="UniProtKB-UniRule"/>
</dbReference>
<keyword evidence="3 5" id="KW-0288">FMN</keyword>
<comment type="caution">
    <text evidence="7">The sequence shown here is derived from an EMBL/GenBank/DDBJ whole genome shotgun (WGS) entry which is preliminary data.</text>
</comment>
<dbReference type="AlphaFoldDB" id="A0A430AX55"/>
<evidence type="ECO:0000256" key="4">
    <source>
        <dbReference type="ARBA" id="ARBA00023002"/>
    </source>
</evidence>
<evidence type="ECO:0000313" key="7">
    <source>
        <dbReference type="EMBL" id="RSU12657.1"/>
    </source>
</evidence>
<keyword evidence="8" id="KW-1185">Reference proteome</keyword>
<dbReference type="PIRSF" id="PIRSF005426">
    <property type="entry name" value="Frp"/>
    <property type="match status" value="1"/>
</dbReference>
<reference evidence="7 8" key="1">
    <citation type="submission" date="2017-05" db="EMBL/GenBank/DDBJ databases">
        <title>Vagococcus spp. assemblies.</title>
        <authorList>
            <person name="Gulvik C.A."/>
        </authorList>
    </citation>
    <scope>NUCLEOTIDE SEQUENCE [LARGE SCALE GENOMIC DNA]</scope>
    <source>
        <strain evidence="7 8">CCUG 51432</strain>
    </source>
</reference>
<evidence type="ECO:0000256" key="3">
    <source>
        <dbReference type="ARBA" id="ARBA00022643"/>
    </source>
</evidence>
<evidence type="ECO:0000256" key="1">
    <source>
        <dbReference type="ARBA" id="ARBA00008366"/>
    </source>
</evidence>
<dbReference type="Pfam" id="PF00881">
    <property type="entry name" value="Nitroreductase"/>
    <property type="match status" value="1"/>
</dbReference>
<dbReference type="PANTHER" id="PTHR43425:SF2">
    <property type="entry name" value="OXYGEN-INSENSITIVE NADPH NITROREDUCTASE"/>
    <property type="match status" value="1"/>
</dbReference>
<evidence type="ECO:0000256" key="2">
    <source>
        <dbReference type="ARBA" id="ARBA00022630"/>
    </source>
</evidence>
<dbReference type="PANTHER" id="PTHR43425">
    <property type="entry name" value="OXYGEN-INSENSITIVE NADPH NITROREDUCTASE"/>
    <property type="match status" value="1"/>
</dbReference>
<dbReference type="EMBL" id="NGKA01000007">
    <property type="protein sequence ID" value="RSU12657.1"/>
    <property type="molecule type" value="Genomic_DNA"/>
</dbReference>
<dbReference type="InterPro" id="IPR029479">
    <property type="entry name" value="Nitroreductase"/>
</dbReference>
<dbReference type="RefSeq" id="WP_126808407.1">
    <property type="nucleotide sequence ID" value="NZ_NGKA01000007.1"/>
</dbReference>
<evidence type="ECO:0000259" key="6">
    <source>
        <dbReference type="Pfam" id="PF00881"/>
    </source>
</evidence>
<dbReference type="InterPro" id="IPR016446">
    <property type="entry name" value="Flavin_OxRdtase_Frp"/>
</dbReference>
<keyword evidence="2 5" id="KW-0285">Flavoprotein</keyword>
<name>A0A430AX55_9ENTE</name>